<keyword evidence="2" id="KW-1185">Reference proteome</keyword>
<gene>
    <name evidence="1" type="ORF">DBV15_11541</name>
</gene>
<dbReference type="AlphaFoldDB" id="A0A4S2KF90"/>
<evidence type="ECO:0000313" key="1">
    <source>
        <dbReference type="EMBL" id="TGZ48065.1"/>
    </source>
</evidence>
<reference evidence="1 2" key="1">
    <citation type="journal article" date="2019" name="Philos. Trans. R. Soc. Lond., B, Biol. Sci.">
        <title>Ant behaviour and brain gene expression of defending hosts depend on the ecological success of the intruding social parasite.</title>
        <authorList>
            <person name="Kaur R."/>
            <person name="Stoldt M."/>
            <person name="Jongepier E."/>
            <person name="Feldmeyer B."/>
            <person name="Menzel F."/>
            <person name="Bornberg-Bauer E."/>
            <person name="Foitzik S."/>
        </authorList>
    </citation>
    <scope>NUCLEOTIDE SEQUENCE [LARGE SCALE GENOMIC DNA]</scope>
    <source>
        <tissue evidence="1">Whole body</tissue>
    </source>
</reference>
<sequence>MFKVGRLFRGTCRGTTSLKITKIALESPLNSLQSGSFAKRPLVTPCFVATRNDRISSPLPKARQKCNYEAHAGCSPIL</sequence>
<organism evidence="1 2">
    <name type="scientific">Temnothorax longispinosus</name>
    <dbReference type="NCBI Taxonomy" id="300112"/>
    <lineage>
        <taxon>Eukaryota</taxon>
        <taxon>Metazoa</taxon>
        <taxon>Ecdysozoa</taxon>
        <taxon>Arthropoda</taxon>
        <taxon>Hexapoda</taxon>
        <taxon>Insecta</taxon>
        <taxon>Pterygota</taxon>
        <taxon>Neoptera</taxon>
        <taxon>Endopterygota</taxon>
        <taxon>Hymenoptera</taxon>
        <taxon>Apocrita</taxon>
        <taxon>Aculeata</taxon>
        <taxon>Formicoidea</taxon>
        <taxon>Formicidae</taxon>
        <taxon>Myrmicinae</taxon>
        <taxon>Temnothorax</taxon>
    </lineage>
</organism>
<name>A0A4S2KF90_9HYME</name>
<proteinExistence type="predicted"/>
<comment type="caution">
    <text evidence="1">The sequence shown here is derived from an EMBL/GenBank/DDBJ whole genome shotgun (WGS) entry which is preliminary data.</text>
</comment>
<protein>
    <submittedName>
        <fullName evidence="1">Uncharacterized protein</fullName>
    </submittedName>
</protein>
<evidence type="ECO:0000313" key="2">
    <source>
        <dbReference type="Proteomes" id="UP000310200"/>
    </source>
</evidence>
<accession>A0A4S2KF90</accession>
<dbReference type="Proteomes" id="UP000310200">
    <property type="component" value="Unassembled WGS sequence"/>
</dbReference>
<dbReference type="EMBL" id="QBLH01002561">
    <property type="protein sequence ID" value="TGZ48065.1"/>
    <property type="molecule type" value="Genomic_DNA"/>
</dbReference>